<accession>A0A2Z6IHZ2</accession>
<proteinExistence type="predicted"/>
<evidence type="ECO:0000313" key="2">
    <source>
        <dbReference type="Proteomes" id="UP000280188"/>
    </source>
</evidence>
<dbReference type="EMBL" id="AP018795">
    <property type="protein sequence ID" value="BBF65059.1"/>
    <property type="molecule type" value="Genomic_DNA"/>
</dbReference>
<dbReference type="Proteomes" id="UP000280188">
    <property type="component" value="Chromosome"/>
</dbReference>
<protein>
    <submittedName>
        <fullName evidence="1">Uncharacterized protein</fullName>
    </submittedName>
</protein>
<reference evidence="1 2" key="1">
    <citation type="journal article" date="2018" name="Microbiol. Resour. Announc.">
        <title>Complete Genome Sequence of Acidithiobacillus ferridurans JCM 18981.</title>
        <authorList>
            <person name="Miyauchi T."/>
            <person name="Kouzuma A."/>
            <person name="Abe T."/>
            <person name="Watanabe K."/>
        </authorList>
    </citation>
    <scope>NUCLEOTIDE SEQUENCE [LARGE SCALE GENOMIC DNA]</scope>
    <source>
        <strain evidence="2">ATCC 33020 / DSM 29468 / JCM 18981 / 11Fe</strain>
    </source>
</reference>
<keyword evidence="2" id="KW-1185">Reference proteome</keyword>
<dbReference type="AlphaFoldDB" id="A0A2Z6IHZ2"/>
<dbReference type="RefSeq" id="WP_126604608.1">
    <property type="nucleotide sequence ID" value="NZ_AP018795.1"/>
</dbReference>
<organism evidence="1 2">
    <name type="scientific">Acidithiobacillus ferridurans</name>
    <dbReference type="NCBI Taxonomy" id="1232575"/>
    <lineage>
        <taxon>Bacteria</taxon>
        <taxon>Pseudomonadati</taxon>
        <taxon>Pseudomonadota</taxon>
        <taxon>Acidithiobacillia</taxon>
        <taxon>Acidithiobacillales</taxon>
        <taxon>Acidithiobacillaceae</taxon>
        <taxon>Acidithiobacillus</taxon>
    </lineage>
</organism>
<dbReference type="InterPro" id="IPR040704">
    <property type="entry name" value="HEPN_AbiU2"/>
</dbReference>
<gene>
    <name evidence="1" type="ORF">AFERRID_12770</name>
</gene>
<evidence type="ECO:0000313" key="1">
    <source>
        <dbReference type="EMBL" id="BBF65059.1"/>
    </source>
</evidence>
<dbReference type="Pfam" id="PF18734">
    <property type="entry name" value="HEPN_AbiU2"/>
    <property type="match status" value="1"/>
</dbReference>
<name>A0A2Z6IHZ2_ACIFI</name>
<dbReference type="KEGG" id="afj:AFERRID_12770"/>
<sequence length="236" mass="27234">MSLKNINEAEFGALIRGLAQDVVDAHIHWGQLNALQAQLDKWPEVRAEAWTFWYYTLLAHRQTALVSLARAFDQEDSSLHMQSLLIAIRDHLHLFDKDGVLQRRPDDPFAQWMPQDAAKPDLTQLNQDIDASSMSDPDVKALNLYRHTLLAHRGATLTKRGDETKFPPLFDEQVERLLERARTLLNRYNYMFDASLYGMKPHGHDNVICVFEGMQRDLDRQKAEAESQLAALERRQ</sequence>